<sequence>MIFRLTLECNLSSRLDIRVKERRFRLRQLQQFSHTNPKGDRSSSWLMFGVLVLSLTSLKRSFHFVMIPLEIGDLDRSVLVERSLISVETCSYGRARDRTLGRSSSLPVPSSVSASPIEASASASTQARFPSQSPSPLLRLKPPPPLQSQLELALPSGSGLHLHLSQLELCFLGGLSSVSVNFKSARVSKNKGKAKVAANKGTCFHYGKDGHWKRNCFQYLASLKANKGKKPLEGPSKQ</sequence>
<proteinExistence type="predicted"/>
<accession>A0A2I0L880</accession>
<reference evidence="2 3" key="1">
    <citation type="submission" date="2017-11" db="EMBL/GenBank/DDBJ databases">
        <title>De-novo sequencing of pomegranate (Punica granatum L.) genome.</title>
        <authorList>
            <person name="Akparov Z."/>
            <person name="Amiraslanov A."/>
            <person name="Hajiyeva S."/>
            <person name="Abbasov M."/>
            <person name="Kaur K."/>
            <person name="Hamwieh A."/>
            <person name="Solovyev V."/>
            <person name="Salamov A."/>
            <person name="Braich B."/>
            <person name="Kosarev P."/>
            <person name="Mahmoud A."/>
            <person name="Hajiyev E."/>
            <person name="Babayeva S."/>
            <person name="Izzatullayeva V."/>
            <person name="Mammadov A."/>
            <person name="Mammadov A."/>
            <person name="Sharifova S."/>
            <person name="Ojaghi J."/>
            <person name="Eynullazada K."/>
            <person name="Bayramov B."/>
            <person name="Abdulazimova A."/>
            <person name="Shahmuradov I."/>
        </authorList>
    </citation>
    <scope>NUCLEOTIDE SEQUENCE [LARGE SCALE GENOMIC DNA]</scope>
    <source>
        <strain evidence="3">cv. AG2017</strain>
        <tissue evidence="2">Leaf</tissue>
    </source>
</reference>
<dbReference type="SUPFAM" id="SSF57756">
    <property type="entry name" value="Retrovirus zinc finger-like domains"/>
    <property type="match status" value="1"/>
</dbReference>
<gene>
    <name evidence="2" type="ORF">CRG98_002682</name>
</gene>
<feature type="region of interest" description="Disordered" evidence="1">
    <location>
        <begin position="123"/>
        <end position="142"/>
    </location>
</feature>
<evidence type="ECO:0000313" key="3">
    <source>
        <dbReference type="Proteomes" id="UP000233551"/>
    </source>
</evidence>
<evidence type="ECO:0000256" key="1">
    <source>
        <dbReference type="SAM" id="MobiDB-lite"/>
    </source>
</evidence>
<dbReference type="AlphaFoldDB" id="A0A2I0L880"/>
<dbReference type="GO" id="GO:0008270">
    <property type="term" value="F:zinc ion binding"/>
    <property type="evidence" value="ECO:0007669"/>
    <property type="project" value="InterPro"/>
</dbReference>
<dbReference type="Gene3D" id="4.10.60.10">
    <property type="entry name" value="Zinc finger, CCHC-type"/>
    <property type="match status" value="1"/>
</dbReference>
<dbReference type="Proteomes" id="UP000233551">
    <property type="component" value="Unassembled WGS sequence"/>
</dbReference>
<dbReference type="EMBL" id="PGOL01000107">
    <property type="protein sequence ID" value="PKI76895.1"/>
    <property type="molecule type" value="Genomic_DNA"/>
</dbReference>
<dbReference type="InterPro" id="IPR036875">
    <property type="entry name" value="Znf_CCHC_sf"/>
</dbReference>
<comment type="caution">
    <text evidence="2">The sequence shown here is derived from an EMBL/GenBank/DDBJ whole genome shotgun (WGS) entry which is preliminary data.</text>
</comment>
<name>A0A2I0L880_PUNGR</name>
<organism evidence="2 3">
    <name type="scientific">Punica granatum</name>
    <name type="common">Pomegranate</name>
    <dbReference type="NCBI Taxonomy" id="22663"/>
    <lineage>
        <taxon>Eukaryota</taxon>
        <taxon>Viridiplantae</taxon>
        <taxon>Streptophyta</taxon>
        <taxon>Embryophyta</taxon>
        <taxon>Tracheophyta</taxon>
        <taxon>Spermatophyta</taxon>
        <taxon>Magnoliopsida</taxon>
        <taxon>eudicotyledons</taxon>
        <taxon>Gunneridae</taxon>
        <taxon>Pentapetalae</taxon>
        <taxon>rosids</taxon>
        <taxon>malvids</taxon>
        <taxon>Myrtales</taxon>
        <taxon>Lythraceae</taxon>
        <taxon>Punica</taxon>
    </lineage>
</organism>
<protein>
    <recommendedName>
        <fullName evidence="4">CCHC-type domain-containing protein</fullName>
    </recommendedName>
</protein>
<evidence type="ECO:0008006" key="4">
    <source>
        <dbReference type="Google" id="ProtNLM"/>
    </source>
</evidence>
<evidence type="ECO:0000313" key="2">
    <source>
        <dbReference type="EMBL" id="PKI76895.1"/>
    </source>
</evidence>
<feature type="compositionally biased region" description="Low complexity" evidence="1">
    <location>
        <begin position="123"/>
        <end position="140"/>
    </location>
</feature>
<dbReference type="GO" id="GO:0003676">
    <property type="term" value="F:nucleic acid binding"/>
    <property type="evidence" value="ECO:0007669"/>
    <property type="project" value="InterPro"/>
</dbReference>
<keyword evidence="3" id="KW-1185">Reference proteome</keyword>